<organism evidence="9 10">
    <name type="scientific">Reichenbachiella carrageenanivorans</name>
    <dbReference type="NCBI Taxonomy" id="2979869"/>
    <lineage>
        <taxon>Bacteria</taxon>
        <taxon>Pseudomonadati</taxon>
        <taxon>Bacteroidota</taxon>
        <taxon>Cytophagia</taxon>
        <taxon>Cytophagales</taxon>
        <taxon>Reichenbachiellaceae</taxon>
        <taxon>Reichenbachiella</taxon>
    </lineage>
</organism>
<comment type="similarity">
    <text evidence="2">Belongs to the SusD family.</text>
</comment>
<evidence type="ECO:0000256" key="5">
    <source>
        <dbReference type="ARBA" id="ARBA00023237"/>
    </source>
</evidence>
<evidence type="ECO:0000256" key="2">
    <source>
        <dbReference type="ARBA" id="ARBA00006275"/>
    </source>
</evidence>
<sequence>MKKMKALYISIWILGMGFLASSCEDHLDAEPYSFTSPENFYQSATDAEIALTGIYSILTGNAIQGIGNNSTYSRQLMIMLNGATDEAVVRDGLNQANYSPWGNAGFTSQSIFVNESWFYFYAGINRANYLIDKLPEIPDDDFNGNRKVEVEAEAKLLRGFYHMMLSMMHGAVPVYDTSIQDETMERKPIEEVYQRVIEDYTFAFDHLSDRAAVSSHVNKWTAAALLAKAHTYLGSAKKFGLSDFGYAPNSFDWVDENYQYQRALFYTQELISKSGYRLIDNYDYLFRETTKSQQYEECLLTGEASSNPNLYVINMIVSAFIPQGDNPVAGGGYGWYRPLGELWSKYTAEDYRRNHNITGNLVSSQPTEDIEGVTYYVPRTLVNANNGFLSIGKYRMIDPAQKAGPAWSSFISLPLLRYADVLLLHAEALYFTGNEAAARSALTTLRQRSVIEPATVADLNLAYYKSDFVEELLEERSRELCFENWRRIDLARFNKYDETIASLSADAGYYNTIVPTLKQNWKSEKVWFPIPIQQIDVNANLEQNPGY</sequence>
<feature type="domain" description="SusD-like N-terminal" evidence="8">
    <location>
        <begin position="94"/>
        <end position="228"/>
    </location>
</feature>
<evidence type="ECO:0000313" key="10">
    <source>
        <dbReference type="Proteomes" id="UP001062165"/>
    </source>
</evidence>
<dbReference type="Pfam" id="PF07980">
    <property type="entry name" value="SusD_RagB"/>
    <property type="match status" value="1"/>
</dbReference>
<dbReference type="RefSeq" id="WP_263051801.1">
    <property type="nucleotide sequence ID" value="NZ_CP106735.1"/>
</dbReference>
<dbReference type="PROSITE" id="PS51257">
    <property type="entry name" value="PROKAR_LIPOPROTEIN"/>
    <property type="match status" value="1"/>
</dbReference>
<evidence type="ECO:0000313" key="9">
    <source>
        <dbReference type="EMBL" id="UXX80071.1"/>
    </source>
</evidence>
<dbReference type="Gene3D" id="1.25.40.390">
    <property type="match status" value="1"/>
</dbReference>
<keyword evidence="4" id="KW-0472">Membrane</keyword>
<name>A0ABY6D1M8_9BACT</name>
<evidence type="ECO:0000259" key="7">
    <source>
        <dbReference type="Pfam" id="PF07980"/>
    </source>
</evidence>
<evidence type="ECO:0000256" key="6">
    <source>
        <dbReference type="SAM" id="SignalP"/>
    </source>
</evidence>
<evidence type="ECO:0000259" key="8">
    <source>
        <dbReference type="Pfam" id="PF14322"/>
    </source>
</evidence>
<gene>
    <name evidence="9" type="ORF">N7E81_02990</name>
</gene>
<evidence type="ECO:0000256" key="4">
    <source>
        <dbReference type="ARBA" id="ARBA00023136"/>
    </source>
</evidence>
<dbReference type="SUPFAM" id="SSF48452">
    <property type="entry name" value="TPR-like"/>
    <property type="match status" value="1"/>
</dbReference>
<dbReference type="InterPro" id="IPR033985">
    <property type="entry name" value="SusD-like_N"/>
</dbReference>
<keyword evidence="3 6" id="KW-0732">Signal</keyword>
<comment type="subcellular location">
    <subcellularLocation>
        <location evidence="1">Cell outer membrane</location>
    </subcellularLocation>
</comment>
<reference evidence="9" key="1">
    <citation type="submission" date="2022-10" db="EMBL/GenBank/DDBJ databases">
        <title>Comparative genomics and taxonomic characterization of three novel marine species of genus Reichenbachiella exhibiting antioxidant and polysaccharide degradation activities.</title>
        <authorList>
            <person name="Muhammad N."/>
            <person name="Lee Y.-J."/>
            <person name="Ko J."/>
            <person name="Kim S.-G."/>
        </authorList>
    </citation>
    <scope>NUCLEOTIDE SEQUENCE</scope>
    <source>
        <strain evidence="9">Wsw4-B4</strain>
    </source>
</reference>
<accession>A0ABY6D1M8</accession>
<keyword evidence="10" id="KW-1185">Reference proteome</keyword>
<keyword evidence="5" id="KW-0998">Cell outer membrane</keyword>
<evidence type="ECO:0000256" key="3">
    <source>
        <dbReference type="ARBA" id="ARBA00022729"/>
    </source>
</evidence>
<feature type="chain" id="PRO_5046289394" evidence="6">
    <location>
        <begin position="23"/>
        <end position="547"/>
    </location>
</feature>
<proteinExistence type="inferred from homology"/>
<dbReference type="EMBL" id="CP106735">
    <property type="protein sequence ID" value="UXX80071.1"/>
    <property type="molecule type" value="Genomic_DNA"/>
</dbReference>
<evidence type="ECO:0000256" key="1">
    <source>
        <dbReference type="ARBA" id="ARBA00004442"/>
    </source>
</evidence>
<dbReference type="InterPro" id="IPR012944">
    <property type="entry name" value="SusD_RagB_dom"/>
</dbReference>
<dbReference type="Pfam" id="PF14322">
    <property type="entry name" value="SusD-like_3"/>
    <property type="match status" value="1"/>
</dbReference>
<protein>
    <submittedName>
        <fullName evidence="9">RagB/SusD family nutrient uptake outer membrane protein</fullName>
    </submittedName>
</protein>
<feature type="domain" description="RagB/SusD" evidence="7">
    <location>
        <begin position="377"/>
        <end position="547"/>
    </location>
</feature>
<feature type="signal peptide" evidence="6">
    <location>
        <begin position="1"/>
        <end position="22"/>
    </location>
</feature>
<dbReference type="InterPro" id="IPR011990">
    <property type="entry name" value="TPR-like_helical_dom_sf"/>
</dbReference>
<dbReference type="Proteomes" id="UP001062165">
    <property type="component" value="Chromosome"/>
</dbReference>